<dbReference type="InterPro" id="IPR036259">
    <property type="entry name" value="MFS_trans_sf"/>
</dbReference>
<organism evidence="6 7">
    <name type="scientific">Ciona intestinalis</name>
    <name type="common">Transparent sea squirt</name>
    <name type="synonym">Ascidia intestinalis</name>
    <dbReference type="NCBI Taxonomy" id="7719"/>
    <lineage>
        <taxon>Eukaryota</taxon>
        <taxon>Metazoa</taxon>
        <taxon>Chordata</taxon>
        <taxon>Tunicata</taxon>
        <taxon>Ascidiacea</taxon>
        <taxon>Phlebobranchia</taxon>
        <taxon>Cionidae</taxon>
        <taxon>Ciona</taxon>
    </lineage>
</organism>
<feature type="transmembrane region" description="Helical" evidence="5">
    <location>
        <begin position="218"/>
        <end position="240"/>
    </location>
</feature>
<dbReference type="PANTHER" id="PTHR10924:SF4">
    <property type="entry name" value="GH15861P"/>
    <property type="match status" value="1"/>
</dbReference>
<dbReference type="GO" id="GO:0097037">
    <property type="term" value="P:heme export"/>
    <property type="evidence" value="ECO:0000318"/>
    <property type="project" value="GO_Central"/>
</dbReference>
<evidence type="ECO:0000256" key="5">
    <source>
        <dbReference type="SAM" id="Phobius"/>
    </source>
</evidence>
<dbReference type="InterPro" id="IPR011701">
    <property type="entry name" value="MFS"/>
</dbReference>
<dbReference type="InterPro" id="IPR049680">
    <property type="entry name" value="FLVCR1-2_SLC49-like"/>
</dbReference>
<feature type="transmembrane region" description="Helical" evidence="5">
    <location>
        <begin position="187"/>
        <end position="206"/>
    </location>
</feature>
<keyword evidence="4 5" id="KW-0472">Membrane</keyword>
<feature type="transmembrane region" description="Helical" evidence="5">
    <location>
        <begin position="283"/>
        <end position="303"/>
    </location>
</feature>
<dbReference type="GeneTree" id="ENSGT01030000234625"/>
<feature type="transmembrane region" description="Helical" evidence="5">
    <location>
        <begin position="83"/>
        <end position="111"/>
    </location>
</feature>
<feature type="transmembrane region" description="Helical" evidence="5">
    <location>
        <begin position="146"/>
        <end position="167"/>
    </location>
</feature>
<name>H2XSM7_CIOIN</name>
<proteinExistence type="predicted"/>
<dbReference type="Gene3D" id="1.20.1250.20">
    <property type="entry name" value="MFS general substrate transporter like domains"/>
    <property type="match status" value="1"/>
</dbReference>
<dbReference type="SUPFAM" id="SSF103473">
    <property type="entry name" value="MFS general substrate transporter"/>
    <property type="match status" value="1"/>
</dbReference>
<evidence type="ECO:0000256" key="2">
    <source>
        <dbReference type="ARBA" id="ARBA00022692"/>
    </source>
</evidence>
<sequence>SVGTIMLTVAMIDRDIGFVVAITGQTIMGVNNAIAMTIPPLVAAVWFPETEVTTAMASALMAVGAGDAAGSIVPPSIVATSDVIIAGGTGLVSMFAVTAGLSLVTFIVAVAHVTEKPAVAPSQAQLRRHTIVTNTQLHPLYKNKEFILVAILYGSSAASAANSVTLLSTMSRDAMGGIPGDDNYDLIAGRIMTSLFTFFAIGPIIAGRALDRNKKYQTMALIGLAGLVVGTTGTTCSLMRGSVVGLMTSHSILGLFMGVAETALLEIAAEVTYPHPVTTFSSILVMSWMTFFIFQPIVSRYALGNPPIWAKGSTIASLVPTSCAIVCFIVALIFLRPSYNRRRATTESTPLLR</sequence>
<evidence type="ECO:0000256" key="3">
    <source>
        <dbReference type="ARBA" id="ARBA00022989"/>
    </source>
</evidence>
<dbReference type="HOGENOM" id="CLU_786510_0_0_1"/>
<evidence type="ECO:0000313" key="6">
    <source>
        <dbReference type="Ensembl" id="ENSCINP00000032661.1"/>
    </source>
</evidence>
<feature type="transmembrane region" description="Helical" evidence="5">
    <location>
        <begin position="315"/>
        <end position="335"/>
    </location>
</feature>
<dbReference type="Proteomes" id="UP000008144">
    <property type="component" value="Unassembled WGS sequence"/>
</dbReference>
<keyword evidence="3 5" id="KW-1133">Transmembrane helix</keyword>
<dbReference type="GO" id="GO:0015232">
    <property type="term" value="F:heme transmembrane transporter activity"/>
    <property type="evidence" value="ECO:0000318"/>
    <property type="project" value="GO_Central"/>
</dbReference>
<dbReference type="Pfam" id="PF07690">
    <property type="entry name" value="MFS_1"/>
    <property type="match status" value="1"/>
</dbReference>
<dbReference type="GO" id="GO:0020037">
    <property type="term" value="F:heme binding"/>
    <property type="evidence" value="ECO:0000318"/>
    <property type="project" value="GO_Central"/>
</dbReference>
<dbReference type="PANTHER" id="PTHR10924">
    <property type="entry name" value="MAJOR FACILITATOR SUPERFAMILY PROTEIN-RELATED"/>
    <property type="match status" value="1"/>
</dbReference>
<reference evidence="7" key="1">
    <citation type="journal article" date="2002" name="Science">
        <title>The draft genome of Ciona intestinalis: insights into chordate and vertebrate origins.</title>
        <authorList>
            <person name="Dehal P."/>
            <person name="Satou Y."/>
            <person name="Campbell R.K."/>
            <person name="Chapman J."/>
            <person name="Degnan B."/>
            <person name="De Tomaso A."/>
            <person name="Davidson B."/>
            <person name="Di Gregorio A."/>
            <person name="Gelpke M."/>
            <person name="Goodstein D.M."/>
            <person name="Harafuji N."/>
            <person name="Hastings K.E."/>
            <person name="Ho I."/>
            <person name="Hotta K."/>
            <person name="Huang W."/>
            <person name="Kawashima T."/>
            <person name="Lemaire P."/>
            <person name="Martinez D."/>
            <person name="Meinertzhagen I.A."/>
            <person name="Necula S."/>
            <person name="Nonaka M."/>
            <person name="Putnam N."/>
            <person name="Rash S."/>
            <person name="Saiga H."/>
            <person name="Satake M."/>
            <person name="Terry A."/>
            <person name="Yamada L."/>
            <person name="Wang H.G."/>
            <person name="Awazu S."/>
            <person name="Azumi K."/>
            <person name="Boore J."/>
            <person name="Branno M."/>
            <person name="Chin-Bow S."/>
            <person name="DeSantis R."/>
            <person name="Doyle S."/>
            <person name="Francino P."/>
            <person name="Keys D.N."/>
            <person name="Haga S."/>
            <person name="Hayashi H."/>
            <person name="Hino K."/>
            <person name="Imai K.S."/>
            <person name="Inaba K."/>
            <person name="Kano S."/>
            <person name="Kobayashi K."/>
            <person name="Kobayashi M."/>
            <person name="Lee B.I."/>
            <person name="Makabe K.W."/>
            <person name="Manohar C."/>
            <person name="Matassi G."/>
            <person name="Medina M."/>
            <person name="Mochizuki Y."/>
            <person name="Mount S."/>
            <person name="Morishita T."/>
            <person name="Miura S."/>
            <person name="Nakayama A."/>
            <person name="Nishizaka S."/>
            <person name="Nomoto H."/>
            <person name="Ohta F."/>
            <person name="Oishi K."/>
            <person name="Rigoutsos I."/>
            <person name="Sano M."/>
            <person name="Sasaki A."/>
            <person name="Sasakura Y."/>
            <person name="Shoguchi E."/>
            <person name="Shin-i T."/>
            <person name="Spagnuolo A."/>
            <person name="Stainier D."/>
            <person name="Suzuki M.M."/>
            <person name="Tassy O."/>
            <person name="Takatori N."/>
            <person name="Tokuoka M."/>
            <person name="Yagi K."/>
            <person name="Yoshizaki F."/>
            <person name="Wada S."/>
            <person name="Zhang C."/>
            <person name="Hyatt P.D."/>
            <person name="Larimer F."/>
            <person name="Detter C."/>
            <person name="Doggett N."/>
            <person name="Glavina T."/>
            <person name="Hawkins T."/>
            <person name="Richardson P."/>
            <person name="Lucas S."/>
            <person name="Kohara Y."/>
            <person name="Levine M."/>
            <person name="Satoh N."/>
            <person name="Rokhsar D.S."/>
        </authorList>
    </citation>
    <scope>NUCLEOTIDE SEQUENCE [LARGE SCALE GENOMIC DNA]</scope>
</reference>
<reference evidence="6" key="3">
    <citation type="submission" date="2025-09" db="UniProtKB">
        <authorList>
            <consortium name="Ensembl"/>
        </authorList>
    </citation>
    <scope>IDENTIFICATION</scope>
</reference>
<gene>
    <name evidence="6" type="primary">LOC101242180</name>
</gene>
<reference evidence="6" key="2">
    <citation type="submission" date="2025-08" db="UniProtKB">
        <authorList>
            <consortium name="Ensembl"/>
        </authorList>
    </citation>
    <scope>IDENTIFICATION</scope>
</reference>
<dbReference type="InParanoid" id="H2XSM7"/>
<dbReference type="Ensembl" id="ENSCINT00000035432.1">
    <property type="protein sequence ID" value="ENSCINP00000032661.1"/>
    <property type="gene ID" value="ENSCING00000019428.1"/>
</dbReference>
<evidence type="ECO:0000256" key="1">
    <source>
        <dbReference type="ARBA" id="ARBA00004141"/>
    </source>
</evidence>
<dbReference type="AlphaFoldDB" id="H2XSM7"/>
<dbReference type="GO" id="GO:0016020">
    <property type="term" value="C:membrane"/>
    <property type="evidence" value="ECO:0000318"/>
    <property type="project" value="GO_Central"/>
</dbReference>
<evidence type="ECO:0000313" key="7">
    <source>
        <dbReference type="Proteomes" id="UP000008144"/>
    </source>
</evidence>
<evidence type="ECO:0000256" key="4">
    <source>
        <dbReference type="ARBA" id="ARBA00023136"/>
    </source>
</evidence>
<keyword evidence="2 5" id="KW-0812">Transmembrane</keyword>
<protein>
    <submittedName>
        <fullName evidence="6">Feline leukemia virus subgroup C receptor-related protein 2-like</fullName>
    </submittedName>
</protein>
<feature type="transmembrane region" description="Helical" evidence="5">
    <location>
        <begin position="252"/>
        <end position="271"/>
    </location>
</feature>
<accession>H2XSM7</accession>
<comment type="subcellular location">
    <subcellularLocation>
        <location evidence="1">Membrane</location>
        <topology evidence="1">Multi-pass membrane protein</topology>
    </subcellularLocation>
</comment>
<keyword evidence="7" id="KW-1185">Reference proteome</keyword>